<evidence type="ECO:0000313" key="1">
    <source>
        <dbReference type="EMBL" id="KAI7949228.1"/>
    </source>
</evidence>
<name>A0ACC0E9Y6_9BASI</name>
<reference evidence="2" key="2">
    <citation type="journal article" date="2018" name="Mol. Plant Microbe Interact.">
        <title>Genome sequence resources for the wheat stripe rust pathogen (Puccinia striiformis f. sp. tritici) and the barley stripe rust pathogen (Puccinia striiformis f. sp. hordei).</title>
        <authorList>
            <person name="Xia C."/>
            <person name="Wang M."/>
            <person name="Yin C."/>
            <person name="Cornejo O.E."/>
            <person name="Hulbert S.H."/>
            <person name="Chen X."/>
        </authorList>
    </citation>
    <scope>NUCLEOTIDE SEQUENCE [LARGE SCALE GENOMIC DNA]</scope>
    <source>
        <strain evidence="2">93-210</strain>
    </source>
</reference>
<organism evidence="1 2">
    <name type="scientific">Puccinia striiformis f. sp. tritici</name>
    <dbReference type="NCBI Taxonomy" id="168172"/>
    <lineage>
        <taxon>Eukaryota</taxon>
        <taxon>Fungi</taxon>
        <taxon>Dikarya</taxon>
        <taxon>Basidiomycota</taxon>
        <taxon>Pucciniomycotina</taxon>
        <taxon>Pucciniomycetes</taxon>
        <taxon>Pucciniales</taxon>
        <taxon>Pucciniaceae</taxon>
        <taxon>Puccinia</taxon>
    </lineage>
</organism>
<keyword evidence="2" id="KW-1185">Reference proteome</keyword>
<dbReference type="EMBL" id="CM045872">
    <property type="protein sequence ID" value="KAI7949228.1"/>
    <property type="molecule type" value="Genomic_DNA"/>
</dbReference>
<reference evidence="1 2" key="3">
    <citation type="journal article" date="2022" name="Microbiol. Spectr.">
        <title>Folding features and dynamics of 3D genome architecture in plant fungal pathogens.</title>
        <authorList>
            <person name="Xia C."/>
        </authorList>
    </citation>
    <scope>NUCLEOTIDE SEQUENCE [LARGE SCALE GENOMIC DNA]</scope>
    <source>
        <strain evidence="1 2">93-210</strain>
    </source>
</reference>
<gene>
    <name evidence="1" type="ORF">MJO28_008049</name>
</gene>
<proteinExistence type="predicted"/>
<reference evidence="2" key="1">
    <citation type="journal article" date="2018" name="BMC Genomics">
        <title>Genomic insights into host adaptation between the wheat stripe rust pathogen (Puccinia striiformis f. sp. tritici) and the barley stripe rust pathogen (Puccinia striiformis f. sp. hordei).</title>
        <authorList>
            <person name="Xia C."/>
            <person name="Wang M."/>
            <person name="Yin C."/>
            <person name="Cornejo O.E."/>
            <person name="Hulbert S.H."/>
            <person name="Chen X."/>
        </authorList>
    </citation>
    <scope>NUCLEOTIDE SEQUENCE [LARGE SCALE GENOMIC DNA]</scope>
    <source>
        <strain evidence="2">93-210</strain>
    </source>
</reference>
<dbReference type="Proteomes" id="UP001060170">
    <property type="component" value="Chromosome 8"/>
</dbReference>
<sequence length="431" mass="45259">MGAAQSGLPQTQSPAQYYPTSRMSLARHGLTHITRKSPSDVVIITALRTAIARSGRGSFKDSYPEELLSLILDASRQRLEGMGVKAVQVQDIAVGTVLMELGGAKSGRLAALHAGFPYQTTFRTVNRQCSSSLQALTDIAATIDSGAIECGIAAGTESMTRNYGSRAIPTDLSSVLRESPVQDARDCLLPMGLTSEAVAEKYGIERAAQDEFSLSSHLKASAAVDGGQFVEEIAPIQVNYINEDGSTVKKMVSKDEGIRPGLTLEKLSHLKPAFKSDGRSTAGNSSQISDGASAVTLMRRSMADQLGINPLAKFVGSTVVGVPPRIMGVGPAFSTPALLTRFGLEVSDVDLFELNEAFASQALMTIEHLGLDIAKVNPKGGAIAIGHPLGATGGRLVSSLIHELRRTGKKIGVAALCCGTGFGKSSLFVAE</sequence>
<accession>A0ACC0E9Y6</accession>
<evidence type="ECO:0000313" key="2">
    <source>
        <dbReference type="Proteomes" id="UP001060170"/>
    </source>
</evidence>
<protein>
    <submittedName>
        <fullName evidence="1">Uncharacterized protein</fullName>
    </submittedName>
</protein>
<comment type="caution">
    <text evidence="1">The sequence shown here is derived from an EMBL/GenBank/DDBJ whole genome shotgun (WGS) entry which is preliminary data.</text>
</comment>